<name>A0ACC2TYP4_9FUNG</name>
<organism evidence="1 2">
    <name type="scientific">Entomophthora muscae</name>
    <dbReference type="NCBI Taxonomy" id="34485"/>
    <lineage>
        <taxon>Eukaryota</taxon>
        <taxon>Fungi</taxon>
        <taxon>Fungi incertae sedis</taxon>
        <taxon>Zoopagomycota</taxon>
        <taxon>Entomophthoromycotina</taxon>
        <taxon>Entomophthoromycetes</taxon>
        <taxon>Entomophthorales</taxon>
        <taxon>Entomophthoraceae</taxon>
        <taxon>Entomophthora</taxon>
    </lineage>
</organism>
<protein>
    <submittedName>
        <fullName evidence="1">Uncharacterized protein</fullName>
    </submittedName>
</protein>
<proteinExistence type="predicted"/>
<reference evidence="1" key="1">
    <citation type="submission" date="2022-04" db="EMBL/GenBank/DDBJ databases">
        <title>Genome of the entomopathogenic fungus Entomophthora muscae.</title>
        <authorList>
            <person name="Elya C."/>
            <person name="Lovett B.R."/>
            <person name="Lee E."/>
            <person name="Macias A.M."/>
            <person name="Hajek A.E."/>
            <person name="De Bivort B.L."/>
            <person name="Kasson M.T."/>
            <person name="De Fine Licht H.H."/>
            <person name="Stajich J.E."/>
        </authorList>
    </citation>
    <scope>NUCLEOTIDE SEQUENCE</scope>
    <source>
        <strain evidence="1">Berkeley</strain>
    </source>
</reference>
<comment type="caution">
    <text evidence="1">The sequence shown here is derived from an EMBL/GenBank/DDBJ whole genome shotgun (WGS) entry which is preliminary data.</text>
</comment>
<accession>A0ACC2TYP4</accession>
<evidence type="ECO:0000313" key="2">
    <source>
        <dbReference type="Proteomes" id="UP001165960"/>
    </source>
</evidence>
<sequence>MFRFTLLLTFALAVQVNEIFPLGKPPQDLNIRVSRYIDTKSQSPITDGAKLGFGSVASSMNSRPGKKPSGLRKGRRPSSAIYRRH</sequence>
<dbReference type="EMBL" id="QTSX02001680">
    <property type="protein sequence ID" value="KAJ9079640.1"/>
    <property type="molecule type" value="Genomic_DNA"/>
</dbReference>
<dbReference type="Proteomes" id="UP001165960">
    <property type="component" value="Unassembled WGS sequence"/>
</dbReference>
<gene>
    <name evidence="1" type="ORF">DSO57_1033259</name>
</gene>
<evidence type="ECO:0000313" key="1">
    <source>
        <dbReference type="EMBL" id="KAJ9079640.1"/>
    </source>
</evidence>
<keyword evidence="2" id="KW-1185">Reference proteome</keyword>